<dbReference type="STRING" id="1612308.SAMN05444581_108158"/>
<dbReference type="InterPro" id="IPR051016">
    <property type="entry name" value="Diverse_Substrate_AcTransf"/>
</dbReference>
<evidence type="ECO:0000313" key="6">
    <source>
        <dbReference type="Proteomes" id="UP000198755"/>
    </source>
</evidence>
<dbReference type="EMBL" id="FOSN01000008">
    <property type="protein sequence ID" value="SFK47180.1"/>
    <property type="molecule type" value="Genomic_DNA"/>
</dbReference>
<protein>
    <submittedName>
        <fullName evidence="5">L-amino acid N-acyltransferase YncA</fullName>
    </submittedName>
</protein>
<dbReference type="GO" id="GO:0008080">
    <property type="term" value="F:N-acetyltransferase activity"/>
    <property type="evidence" value="ECO:0007669"/>
    <property type="project" value="TreeGrafter"/>
</dbReference>
<dbReference type="SUPFAM" id="SSF55729">
    <property type="entry name" value="Acyl-CoA N-acyltransferases (Nat)"/>
    <property type="match status" value="1"/>
</dbReference>
<proteinExistence type="inferred from homology"/>
<accession>A0A1I3ZTF7</accession>
<comment type="similarity">
    <text evidence="1">Belongs to the acetyltransferase family.</text>
</comment>
<evidence type="ECO:0000256" key="2">
    <source>
        <dbReference type="ARBA" id="ARBA00022679"/>
    </source>
</evidence>
<dbReference type="InterPro" id="IPR016181">
    <property type="entry name" value="Acyl_CoA_acyltransferase"/>
</dbReference>
<evidence type="ECO:0000256" key="3">
    <source>
        <dbReference type="ARBA" id="ARBA00023315"/>
    </source>
</evidence>
<gene>
    <name evidence="5" type="ORF">SAMN05444581_108158</name>
</gene>
<organism evidence="5 6">
    <name type="scientific">Methylocapsa palsarum</name>
    <dbReference type="NCBI Taxonomy" id="1612308"/>
    <lineage>
        <taxon>Bacteria</taxon>
        <taxon>Pseudomonadati</taxon>
        <taxon>Pseudomonadota</taxon>
        <taxon>Alphaproteobacteria</taxon>
        <taxon>Hyphomicrobiales</taxon>
        <taxon>Beijerinckiaceae</taxon>
        <taxon>Methylocapsa</taxon>
    </lineage>
</organism>
<evidence type="ECO:0000259" key="4">
    <source>
        <dbReference type="PROSITE" id="PS51186"/>
    </source>
</evidence>
<dbReference type="Gene3D" id="3.40.630.30">
    <property type="match status" value="1"/>
</dbReference>
<dbReference type="PANTHER" id="PTHR10545">
    <property type="entry name" value="DIAMINE N-ACETYLTRANSFERASE"/>
    <property type="match status" value="1"/>
</dbReference>
<dbReference type="PROSITE" id="PS51186">
    <property type="entry name" value="GNAT"/>
    <property type="match status" value="1"/>
</dbReference>
<dbReference type="Proteomes" id="UP000198755">
    <property type="component" value="Unassembled WGS sequence"/>
</dbReference>
<dbReference type="AlphaFoldDB" id="A0A1I3ZTF7"/>
<keyword evidence="2 5" id="KW-0808">Transferase</keyword>
<dbReference type="RefSeq" id="WP_244532261.1">
    <property type="nucleotide sequence ID" value="NZ_FOSN01000008.1"/>
</dbReference>
<keyword evidence="6" id="KW-1185">Reference proteome</keyword>
<dbReference type="CDD" id="cd04301">
    <property type="entry name" value="NAT_SF"/>
    <property type="match status" value="1"/>
</dbReference>
<sequence length="164" mass="18306">MKTPARIREAASADTAQILGLIRELAEYEHLSQDVEATQEAIEAALFGPGPKVFCDIAEEQGTAAGMAIWFYTFSTFRGRCGIWIEDLYVRPDFRGQGLGRALIARAARRCAEENLGRLEWSVLDWNEPSIGFYRKLGARLMSEWTICRMEGEALHAVAGPVRP</sequence>
<evidence type="ECO:0000256" key="1">
    <source>
        <dbReference type="ARBA" id="ARBA00008694"/>
    </source>
</evidence>
<dbReference type="PANTHER" id="PTHR10545:SF29">
    <property type="entry name" value="GH14572P-RELATED"/>
    <property type="match status" value="1"/>
</dbReference>
<keyword evidence="3 5" id="KW-0012">Acyltransferase</keyword>
<dbReference type="Pfam" id="PF00583">
    <property type="entry name" value="Acetyltransf_1"/>
    <property type="match status" value="1"/>
</dbReference>
<feature type="domain" description="N-acetyltransferase" evidence="4">
    <location>
        <begin position="5"/>
        <end position="155"/>
    </location>
</feature>
<evidence type="ECO:0000313" key="5">
    <source>
        <dbReference type="EMBL" id="SFK47180.1"/>
    </source>
</evidence>
<reference evidence="5 6" key="1">
    <citation type="submission" date="2016-10" db="EMBL/GenBank/DDBJ databases">
        <authorList>
            <person name="de Groot N.N."/>
        </authorList>
    </citation>
    <scope>NUCLEOTIDE SEQUENCE [LARGE SCALE GENOMIC DNA]</scope>
    <source>
        <strain evidence="5 6">NE2</strain>
    </source>
</reference>
<name>A0A1I3ZTF7_9HYPH</name>
<dbReference type="InterPro" id="IPR000182">
    <property type="entry name" value="GNAT_dom"/>
</dbReference>
<dbReference type="FunFam" id="3.40.630.30:FF:000064">
    <property type="entry name" value="GNAT family acetyltransferase"/>
    <property type="match status" value="1"/>
</dbReference>